<dbReference type="EMBL" id="CP022684">
    <property type="protein sequence ID" value="AUM13925.1"/>
    <property type="molecule type" value="Genomic_DNA"/>
</dbReference>
<keyword evidence="10" id="KW-0997">Cell inner membrane</keyword>
<dbReference type="InterPro" id="IPR005503">
    <property type="entry name" value="FliL"/>
</dbReference>
<dbReference type="PANTHER" id="PTHR35091:SF2">
    <property type="entry name" value="FLAGELLAR PROTEIN FLIL"/>
    <property type="match status" value="1"/>
</dbReference>
<dbReference type="GO" id="GO:0006935">
    <property type="term" value="P:chemotaxis"/>
    <property type="evidence" value="ECO:0007669"/>
    <property type="project" value="UniProtKB-KW"/>
</dbReference>
<keyword evidence="9 10" id="KW-0472">Membrane</keyword>
<protein>
    <recommendedName>
        <fullName evidence="10">Flagellar protein FliL</fullName>
    </recommendedName>
</protein>
<dbReference type="GO" id="GO:0005886">
    <property type="term" value="C:plasma membrane"/>
    <property type="evidence" value="ECO:0007669"/>
    <property type="project" value="UniProtKB-SubCell"/>
</dbReference>
<name>A0A2K9LR40_9GAMM</name>
<evidence type="ECO:0000313" key="11">
    <source>
        <dbReference type="EMBL" id="AUM13925.1"/>
    </source>
</evidence>
<comment type="function">
    <text evidence="1 10">Controls the rotational direction of flagella during chemotaxis.</text>
</comment>
<dbReference type="AlphaFoldDB" id="A0A2K9LR40"/>
<evidence type="ECO:0000256" key="9">
    <source>
        <dbReference type="ARBA" id="ARBA00023136"/>
    </source>
</evidence>
<keyword evidence="6" id="KW-0812">Transmembrane</keyword>
<dbReference type="KEGG" id="kak:Kalk_16485"/>
<dbReference type="GO" id="GO:0009425">
    <property type="term" value="C:bacterial-type flagellum basal body"/>
    <property type="evidence" value="ECO:0007669"/>
    <property type="project" value="InterPro"/>
</dbReference>
<keyword evidence="4" id="KW-1003">Cell membrane</keyword>
<evidence type="ECO:0000256" key="1">
    <source>
        <dbReference type="ARBA" id="ARBA00002254"/>
    </source>
</evidence>
<dbReference type="Proteomes" id="UP000235116">
    <property type="component" value="Chromosome"/>
</dbReference>
<evidence type="ECO:0000313" key="12">
    <source>
        <dbReference type="Proteomes" id="UP000235116"/>
    </source>
</evidence>
<evidence type="ECO:0000256" key="3">
    <source>
        <dbReference type="ARBA" id="ARBA00008281"/>
    </source>
</evidence>
<comment type="subcellular location">
    <subcellularLocation>
        <location evidence="10">Cell inner membrane</location>
    </subcellularLocation>
    <subcellularLocation>
        <location evidence="2">Cell membrane</location>
        <topology evidence="2">Single-pass membrane protein</topology>
    </subcellularLocation>
</comment>
<evidence type="ECO:0000256" key="5">
    <source>
        <dbReference type="ARBA" id="ARBA00022500"/>
    </source>
</evidence>
<keyword evidence="5 10" id="KW-0145">Chemotaxis</keyword>
<keyword evidence="7 10" id="KW-0283">Flagellar rotation</keyword>
<reference evidence="12" key="1">
    <citation type="submission" date="2017-08" db="EMBL/GenBank/DDBJ databases">
        <title>Direct submision.</title>
        <authorList>
            <person name="Kim S.-J."/>
            <person name="Rhee S.-K."/>
        </authorList>
    </citation>
    <scope>NUCLEOTIDE SEQUENCE [LARGE SCALE GENOMIC DNA]</scope>
    <source>
        <strain evidence="12">GI5</strain>
    </source>
</reference>
<accession>A0A2K9LR40</accession>
<dbReference type="PANTHER" id="PTHR35091">
    <property type="entry name" value="FLAGELLAR PROTEIN FLIL"/>
    <property type="match status" value="1"/>
</dbReference>
<gene>
    <name evidence="11" type="ORF">Kalk_16485</name>
</gene>
<evidence type="ECO:0000256" key="8">
    <source>
        <dbReference type="ARBA" id="ARBA00022989"/>
    </source>
</evidence>
<sequence length="173" mass="19525">MVEHSYQNRQKSQFDPPPHGKFPQACLLLSRHYFGEWIMKWIAHILLLAFTLLAANVQAEEEGEGAPKEEVIYVELTPAFVTNYQSRKMGYLKADVTLKVKGGQTAEAVDRHQQAIRHHLVMLFSAQTEEGLSSMEGKQLLKENALTEVVNALQNEGEPADVQDILFTSFIVD</sequence>
<evidence type="ECO:0000256" key="4">
    <source>
        <dbReference type="ARBA" id="ARBA00022475"/>
    </source>
</evidence>
<evidence type="ECO:0000256" key="6">
    <source>
        <dbReference type="ARBA" id="ARBA00022692"/>
    </source>
</evidence>
<keyword evidence="12" id="KW-1185">Reference proteome</keyword>
<comment type="similarity">
    <text evidence="3 10">Belongs to the FliL family.</text>
</comment>
<organism evidence="11 12">
    <name type="scientific">Ketobacter alkanivorans</name>
    <dbReference type="NCBI Taxonomy" id="1917421"/>
    <lineage>
        <taxon>Bacteria</taxon>
        <taxon>Pseudomonadati</taxon>
        <taxon>Pseudomonadota</taxon>
        <taxon>Gammaproteobacteria</taxon>
        <taxon>Pseudomonadales</taxon>
        <taxon>Ketobacteraceae</taxon>
        <taxon>Ketobacter</taxon>
    </lineage>
</organism>
<dbReference type="GO" id="GO:0071978">
    <property type="term" value="P:bacterial-type flagellum-dependent swarming motility"/>
    <property type="evidence" value="ECO:0007669"/>
    <property type="project" value="TreeGrafter"/>
</dbReference>
<dbReference type="Pfam" id="PF03748">
    <property type="entry name" value="FliL"/>
    <property type="match status" value="1"/>
</dbReference>
<keyword evidence="8" id="KW-1133">Transmembrane helix</keyword>
<evidence type="ECO:0000256" key="2">
    <source>
        <dbReference type="ARBA" id="ARBA00004162"/>
    </source>
</evidence>
<evidence type="ECO:0000256" key="7">
    <source>
        <dbReference type="ARBA" id="ARBA00022779"/>
    </source>
</evidence>
<evidence type="ECO:0000256" key="10">
    <source>
        <dbReference type="RuleBase" id="RU364125"/>
    </source>
</evidence>
<proteinExistence type="inferred from homology"/>